<dbReference type="AlphaFoldDB" id="A0A2N8KQ64"/>
<name>A0A2N8KQ64_9BURK</name>
<keyword evidence="1" id="KW-1133">Transmembrane helix</keyword>
<keyword evidence="1" id="KW-0812">Transmembrane</keyword>
<feature type="transmembrane region" description="Helical" evidence="1">
    <location>
        <begin position="76"/>
        <end position="95"/>
    </location>
</feature>
<sequence>MKPGKPAAIRRDWISKSLAGALLGFALAIGASAALAALTAGIPLVTRSQLVMWLVPPVWLGVLGTVYFFTSGARAWAWLGGACLALYAALFLTGAL</sequence>
<reference evidence="2 3" key="1">
    <citation type="submission" date="2018-01" db="EMBL/GenBank/DDBJ databases">
        <title>The draft genome of an aniline degradation strain ANB-1.</title>
        <authorList>
            <person name="Zhang L."/>
            <person name="Jiang J."/>
        </authorList>
    </citation>
    <scope>NUCLEOTIDE SEQUENCE [LARGE SCALE GENOMIC DNA]</scope>
    <source>
        <strain evidence="2 3">ANB-1</strain>
    </source>
</reference>
<comment type="caution">
    <text evidence="2">The sequence shown here is derived from an EMBL/GenBank/DDBJ whole genome shotgun (WGS) entry which is preliminary data.</text>
</comment>
<dbReference type="RefSeq" id="WP_102771482.1">
    <property type="nucleotide sequence ID" value="NZ_POQS01000001.1"/>
</dbReference>
<dbReference type="Proteomes" id="UP000235994">
    <property type="component" value="Unassembled WGS sequence"/>
</dbReference>
<evidence type="ECO:0000256" key="1">
    <source>
        <dbReference type="SAM" id="Phobius"/>
    </source>
</evidence>
<evidence type="ECO:0008006" key="4">
    <source>
        <dbReference type="Google" id="ProtNLM"/>
    </source>
</evidence>
<dbReference type="InterPro" id="IPR006311">
    <property type="entry name" value="TAT_signal"/>
</dbReference>
<proteinExistence type="predicted"/>
<keyword evidence="3" id="KW-1185">Reference proteome</keyword>
<evidence type="ECO:0000313" key="2">
    <source>
        <dbReference type="EMBL" id="PND35550.1"/>
    </source>
</evidence>
<dbReference type="PROSITE" id="PS51318">
    <property type="entry name" value="TAT"/>
    <property type="match status" value="1"/>
</dbReference>
<accession>A0A2N8KQ64</accession>
<organism evidence="2 3">
    <name type="scientific">Achromobacter pulmonis</name>
    <dbReference type="NCBI Taxonomy" id="1389932"/>
    <lineage>
        <taxon>Bacteria</taxon>
        <taxon>Pseudomonadati</taxon>
        <taxon>Pseudomonadota</taxon>
        <taxon>Betaproteobacteria</taxon>
        <taxon>Burkholderiales</taxon>
        <taxon>Alcaligenaceae</taxon>
        <taxon>Achromobacter</taxon>
    </lineage>
</organism>
<dbReference type="EMBL" id="POQS01000001">
    <property type="protein sequence ID" value="PND35550.1"/>
    <property type="molecule type" value="Genomic_DNA"/>
</dbReference>
<feature type="transmembrane region" description="Helical" evidence="1">
    <location>
        <begin position="51"/>
        <end position="69"/>
    </location>
</feature>
<keyword evidence="1" id="KW-0472">Membrane</keyword>
<gene>
    <name evidence="2" type="ORF">C1I89_04085</name>
</gene>
<evidence type="ECO:0000313" key="3">
    <source>
        <dbReference type="Proteomes" id="UP000235994"/>
    </source>
</evidence>
<protein>
    <recommendedName>
        <fullName evidence="4">DUF3649 domain-containing protein</fullName>
    </recommendedName>
</protein>